<dbReference type="GO" id="GO:0051301">
    <property type="term" value="P:cell division"/>
    <property type="evidence" value="ECO:0007669"/>
    <property type="project" value="UniProtKB-KW"/>
</dbReference>
<evidence type="ECO:0000256" key="3">
    <source>
        <dbReference type="ARBA" id="ARBA00016012"/>
    </source>
</evidence>
<dbReference type="Gene3D" id="1.25.10.10">
    <property type="entry name" value="Leucine-rich Repeat Variant"/>
    <property type="match status" value="1"/>
</dbReference>
<dbReference type="InterPro" id="IPR011989">
    <property type="entry name" value="ARM-like"/>
</dbReference>
<evidence type="ECO:0000313" key="10">
    <source>
        <dbReference type="Proteomes" id="UP000094801"/>
    </source>
</evidence>
<feature type="domain" description="CLASP N-terminal" evidence="8">
    <location>
        <begin position="193"/>
        <end position="420"/>
    </location>
</feature>
<feature type="compositionally biased region" description="Low complexity" evidence="7">
    <location>
        <begin position="424"/>
        <end position="441"/>
    </location>
</feature>
<evidence type="ECO:0000256" key="6">
    <source>
        <dbReference type="ARBA" id="ARBA00022776"/>
    </source>
</evidence>
<feature type="region of interest" description="Disordered" evidence="7">
    <location>
        <begin position="797"/>
        <end position="827"/>
    </location>
</feature>
<comment type="subcellular location">
    <subcellularLocation>
        <location evidence="1">Cytoplasm</location>
        <location evidence="1">Cytoskeleton</location>
        <location evidence="1">Spindle</location>
    </subcellularLocation>
</comment>
<feature type="compositionally biased region" description="Low complexity" evidence="7">
    <location>
        <begin position="467"/>
        <end position="482"/>
    </location>
</feature>
<dbReference type="PANTHER" id="PTHR21567">
    <property type="entry name" value="CLASP"/>
    <property type="match status" value="1"/>
</dbReference>
<evidence type="ECO:0000256" key="4">
    <source>
        <dbReference type="ARBA" id="ARBA00022618"/>
    </source>
</evidence>
<dbReference type="GO" id="GO:0090307">
    <property type="term" value="P:mitotic spindle assembly"/>
    <property type="evidence" value="ECO:0007669"/>
    <property type="project" value="TreeGrafter"/>
</dbReference>
<keyword evidence="10" id="KW-1185">Reference proteome</keyword>
<dbReference type="GO" id="GO:0005881">
    <property type="term" value="C:cytoplasmic microtubule"/>
    <property type="evidence" value="ECO:0007669"/>
    <property type="project" value="TreeGrafter"/>
</dbReference>
<gene>
    <name evidence="9" type="ORF">CANARDRAFT_29488</name>
</gene>
<dbReference type="Pfam" id="PF12348">
    <property type="entry name" value="CLASP_N"/>
    <property type="match status" value="1"/>
</dbReference>
<name>A0A1E4SX21_9ASCO</name>
<keyword evidence="5" id="KW-0493">Microtubule</keyword>
<evidence type="ECO:0000259" key="8">
    <source>
        <dbReference type="Pfam" id="PF12348"/>
    </source>
</evidence>
<accession>A0A1E4SX21</accession>
<dbReference type="InterPro" id="IPR024395">
    <property type="entry name" value="CLASP_N_dom"/>
</dbReference>
<dbReference type="EMBL" id="KV453859">
    <property type="protein sequence ID" value="ODV84036.1"/>
    <property type="molecule type" value="Genomic_DNA"/>
</dbReference>
<dbReference type="GO" id="GO:0060172">
    <property type="term" value="P:astral microtubule depolymerization"/>
    <property type="evidence" value="ECO:0007669"/>
    <property type="project" value="TreeGrafter"/>
</dbReference>
<feature type="region of interest" description="Disordered" evidence="7">
    <location>
        <begin position="133"/>
        <end position="161"/>
    </location>
</feature>
<sequence>MIDDHDLKVSEYASNVLILFFKTVNPNNRTAKNDLILELTKANINKNTATRLLMQIDADLIHDYTRILQQNSFVNAGSTKITAAGSAKSIAERPKSRLSYNNSTANGTGTGTGTGTGYRKSICNLREAASAQGAPTIAHHSSLESAAQPAHSRLSLPKDTDPTDELMKLFTSLPGYQTDESINPIDVISSDNLEERFESMLPIFEGRETEFNWTGREKYIIQMRSILRGNAVSEYPTTLSQCFKSVKECVCKSISSLRTTFSNHGCQLAKELGIELGQYLEPGVVETLVGSLIKLAAARKPISNQNSNVAIISLLINSNFNSRVFHQIYVASQDKNAQTRAYSAAWLNVLLIKYRTNKAVLENQTTLEMLEKSITKGVADPTPAARESMRVAYWSLYDMLPTLADNIMRKLDANVAKALERTRPSSSPPSSASSIHSAPSSRLSYKPSMKELVMAKQREQQTKSLPQQHQLRQPQQKQQQQQHQHHQLSLTENRPIHRSVSDPKPRITKTLRSISGVSTVRSTSLTSTRSSTQETKVDEPPLKVEETKIVPSKEDVYESKKDVMMTDAKPVVDEHTEKLKATNLVFRLLTSDDKSEQQRGFDLLLKRNDTEPLNIKFNSVLNKLSSTNPTLFEPIFENINHLQVFIKFLSTDNLIRLICIYDLKHSLNSEILSTLKAKIPIDDICFSIINILGLSVDASRSDDINISMQFVRNKTKFLNTCFVLLEQLMKDTKLESYLIGAIFEASFKCWEVIEDEPEPFLLFMKMGLNLHEENFKRCLMTCDDPIMMKVLSEKLNINPSSTSRNQSDDVESSENAYMPNDMSDDTTELPPGIDGLTMIVGKKFDNLTNIKSDMTMIMPNFKKQLQNDQKLQLDQIGEEEYEQLEESKVENPFMESKSDDSKLNDYKIDDVFKDRSEDDKMEVDISTHEEAPVHMMSDTTPNLDHLNLSDHSKLIEQPESIQAPQPFFSPPKSSKELDSILECNDPLSSLTKSADRIVIYEDDGELNELNSWFDFEMTKFRSIRTDTVIDDEESLLNKLSETASDVNNQYLLKLVNYYESGQSGGNTKRLQNSIISYLNASLDIESILMGLILIRTCIVSNGGYEMEIIFNKLIELSSSIVREDDELYFAISETFSLIDKLDLYVDTLCDNKKLSGITQQLLLSNLFNLINPDSLSPERIFKMEWFLFKLVNSKLTSVRRLVILIYGIFMNYKKRDLKDGSGAELIDNMVFEKLNSAQLKLVDLYSDRF</sequence>
<keyword evidence="6" id="KW-0131">Cell cycle</keyword>
<dbReference type="GO" id="GO:0005876">
    <property type="term" value="C:spindle microtubule"/>
    <property type="evidence" value="ECO:0007669"/>
    <property type="project" value="TreeGrafter"/>
</dbReference>
<evidence type="ECO:0000256" key="7">
    <source>
        <dbReference type="SAM" id="MobiDB-lite"/>
    </source>
</evidence>
<feature type="region of interest" description="Disordered" evidence="7">
    <location>
        <begin position="419"/>
        <end position="540"/>
    </location>
</feature>
<evidence type="ECO:0000256" key="2">
    <source>
        <dbReference type="ARBA" id="ARBA00009549"/>
    </source>
</evidence>
<dbReference type="OrthoDB" id="46159at2759"/>
<organism evidence="9 10">
    <name type="scientific">[Candida] arabinofermentans NRRL YB-2248</name>
    <dbReference type="NCBI Taxonomy" id="983967"/>
    <lineage>
        <taxon>Eukaryota</taxon>
        <taxon>Fungi</taxon>
        <taxon>Dikarya</taxon>
        <taxon>Ascomycota</taxon>
        <taxon>Saccharomycotina</taxon>
        <taxon>Pichiomycetes</taxon>
        <taxon>Pichiales</taxon>
        <taxon>Pichiaceae</taxon>
        <taxon>Ogataea</taxon>
        <taxon>Ogataea/Candida clade</taxon>
    </lineage>
</organism>
<dbReference type="AlphaFoldDB" id="A0A1E4SX21"/>
<dbReference type="PANTHER" id="PTHR21567:SF9">
    <property type="entry name" value="CLIP-ASSOCIATING PROTEIN"/>
    <property type="match status" value="1"/>
</dbReference>
<keyword evidence="4" id="KW-0132">Cell division</keyword>
<dbReference type="GO" id="GO:0008017">
    <property type="term" value="F:microtubule binding"/>
    <property type="evidence" value="ECO:0007669"/>
    <property type="project" value="TreeGrafter"/>
</dbReference>
<evidence type="ECO:0000256" key="1">
    <source>
        <dbReference type="ARBA" id="ARBA00004186"/>
    </source>
</evidence>
<reference evidence="10" key="1">
    <citation type="submission" date="2016-04" db="EMBL/GenBank/DDBJ databases">
        <title>Comparative genomics of biotechnologically important yeasts.</title>
        <authorList>
            <consortium name="DOE Joint Genome Institute"/>
            <person name="Riley R."/>
            <person name="Haridas S."/>
            <person name="Wolfe K.H."/>
            <person name="Lopes M.R."/>
            <person name="Hittinger C.T."/>
            <person name="Goker M."/>
            <person name="Salamov A."/>
            <person name="Wisecaver J."/>
            <person name="Long T.M."/>
            <person name="Aerts A.L."/>
            <person name="Barry K."/>
            <person name="Choi C."/>
            <person name="Clum A."/>
            <person name="Coughlan A.Y."/>
            <person name="Deshpande S."/>
            <person name="Douglass A.P."/>
            <person name="Hanson S.J."/>
            <person name="Klenk H.-P."/>
            <person name="Labutti K."/>
            <person name="Lapidus A."/>
            <person name="Lindquist E."/>
            <person name="Lipzen A."/>
            <person name="Meier-Kolthoff J.P."/>
            <person name="Ohm R.A."/>
            <person name="Otillar R.P."/>
            <person name="Pangilinan J."/>
            <person name="Peng Y."/>
            <person name="Rokas A."/>
            <person name="Rosa C.A."/>
            <person name="Scheuner C."/>
            <person name="Sibirny A.A."/>
            <person name="Slot J.C."/>
            <person name="Stielow J.B."/>
            <person name="Sun H."/>
            <person name="Kurtzman C.P."/>
            <person name="Blackwell M."/>
            <person name="Grigoriev I.V."/>
            <person name="Jeffries T.W."/>
        </authorList>
    </citation>
    <scope>NUCLEOTIDE SEQUENCE [LARGE SCALE GENOMIC DNA]</scope>
    <source>
        <strain evidence="10">NRRL YB-2248</strain>
    </source>
</reference>
<feature type="compositionally biased region" description="Low complexity" evidence="7">
    <location>
        <begin position="515"/>
        <end position="532"/>
    </location>
</feature>
<dbReference type="Proteomes" id="UP000094801">
    <property type="component" value="Unassembled WGS sequence"/>
</dbReference>
<dbReference type="GO" id="GO:0005815">
    <property type="term" value="C:microtubule organizing center"/>
    <property type="evidence" value="ECO:0007669"/>
    <property type="project" value="TreeGrafter"/>
</dbReference>
<protein>
    <recommendedName>
        <fullName evidence="3">Protein STU1</fullName>
    </recommendedName>
</protein>
<evidence type="ECO:0000256" key="5">
    <source>
        <dbReference type="ARBA" id="ARBA00022701"/>
    </source>
</evidence>
<dbReference type="STRING" id="983967.A0A1E4SX21"/>
<proteinExistence type="inferred from homology"/>
<keyword evidence="6" id="KW-0498">Mitosis</keyword>
<evidence type="ECO:0000313" key="9">
    <source>
        <dbReference type="EMBL" id="ODV84036.1"/>
    </source>
</evidence>
<dbReference type="GO" id="GO:1990023">
    <property type="term" value="C:mitotic spindle midzone"/>
    <property type="evidence" value="ECO:0007669"/>
    <property type="project" value="TreeGrafter"/>
</dbReference>
<comment type="similarity">
    <text evidence="2">Belongs to the CLASP family.</text>
</comment>